<evidence type="ECO:0000259" key="8">
    <source>
        <dbReference type="PROSITE" id="PS50928"/>
    </source>
</evidence>
<feature type="transmembrane region" description="Helical" evidence="7">
    <location>
        <begin position="128"/>
        <end position="149"/>
    </location>
</feature>
<comment type="similarity">
    <text evidence="7">Belongs to the binding-protein-dependent transport system permease family.</text>
</comment>
<organism evidence="9 10">
    <name type="scientific">Cellulosilyticum lentocellum (strain ATCC 49066 / DSM 5427 / NCIMB 11756 / RHM5)</name>
    <name type="common">Clostridium lentocellum</name>
    <dbReference type="NCBI Taxonomy" id="642492"/>
    <lineage>
        <taxon>Bacteria</taxon>
        <taxon>Bacillati</taxon>
        <taxon>Bacillota</taxon>
        <taxon>Clostridia</taxon>
        <taxon>Lachnospirales</taxon>
        <taxon>Cellulosilyticaceae</taxon>
        <taxon>Cellulosilyticum</taxon>
    </lineage>
</organism>
<keyword evidence="3" id="KW-1003">Cell membrane</keyword>
<feature type="transmembrane region" description="Helical" evidence="7">
    <location>
        <begin position="169"/>
        <end position="195"/>
    </location>
</feature>
<dbReference type="PANTHER" id="PTHR30193">
    <property type="entry name" value="ABC TRANSPORTER PERMEASE PROTEIN"/>
    <property type="match status" value="1"/>
</dbReference>
<evidence type="ECO:0000256" key="5">
    <source>
        <dbReference type="ARBA" id="ARBA00022989"/>
    </source>
</evidence>
<dbReference type="Proteomes" id="UP000008467">
    <property type="component" value="Chromosome"/>
</dbReference>
<feature type="domain" description="ABC transmembrane type-1" evidence="8">
    <location>
        <begin position="82"/>
        <end position="299"/>
    </location>
</feature>
<dbReference type="HOGENOM" id="CLU_016047_0_1_9"/>
<dbReference type="SUPFAM" id="SSF161098">
    <property type="entry name" value="MetI-like"/>
    <property type="match status" value="1"/>
</dbReference>
<name>F2JQA3_CELLD</name>
<reference evidence="9 10" key="1">
    <citation type="journal article" date="2011" name="J. Bacteriol.">
        <title>Complete genome sequence of the cellulose-degrading bacterium Cellulosilyticum lentocellum.</title>
        <authorList>
            <consortium name="US DOE Joint Genome Institute"/>
            <person name="Miller D.A."/>
            <person name="Suen G."/>
            <person name="Bruce D."/>
            <person name="Copeland A."/>
            <person name="Cheng J.F."/>
            <person name="Detter C."/>
            <person name="Goodwin L.A."/>
            <person name="Han C.S."/>
            <person name="Hauser L.J."/>
            <person name="Land M.L."/>
            <person name="Lapidus A."/>
            <person name="Lucas S."/>
            <person name="Meincke L."/>
            <person name="Pitluck S."/>
            <person name="Tapia R."/>
            <person name="Teshima H."/>
            <person name="Woyke T."/>
            <person name="Fox B.G."/>
            <person name="Angert E.R."/>
            <person name="Currie C.R."/>
        </authorList>
    </citation>
    <scope>NUCLEOTIDE SEQUENCE [LARGE SCALE GENOMIC DNA]</scope>
    <source>
        <strain evidence="10">ATCC 49066 / DSM 5427 / NCIMB 11756 / RHM5</strain>
    </source>
</reference>
<dbReference type="InterPro" id="IPR051393">
    <property type="entry name" value="ABC_transporter_permease"/>
</dbReference>
<gene>
    <name evidence="9" type="ordered locus">Clole_2051</name>
</gene>
<dbReference type="KEGG" id="cle:Clole_2051"/>
<keyword evidence="10" id="KW-1185">Reference proteome</keyword>
<evidence type="ECO:0000313" key="10">
    <source>
        <dbReference type="Proteomes" id="UP000008467"/>
    </source>
</evidence>
<evidence type="ECO:0000256" key="6">
    <source>
        <dbReference type="ARBA" id="ARBA00023136"/>
    </source>
</evidence>
<feature type="transmembrane region" description="Helical" evidence="7">
    <location>
        <begin position="21"/>
        <end position="49"/>
    </location>
</feature>
<dbReference type="eggNOG" id="COG4209">
    <property type="taxonomic scope" value="Bacteria"/>
</dbReference>
<keyword evidence="4 7" id="KW-0812">Transmembrane</keyword>
<dbReference type="RefSeq" id="WP_013657059.1">
    <property type="nucleotide sequence ID" value="NC_015275.1"/>
</dbReference>
<keyword evidence="6 7" id="KW-0472">Membrane</keyword>
<dbReference type="PANTHER" id="PTHR30193:SF44">
    <property type="entry name" value="LACTOSE TRANSPORT SYSTEM PERMEASE PROTEIN LACF"/>
    <property type="match status" value="1"/>
</dbReference>
<protein>
    <submittedName>
        <fullName evidence="9">ABC-type transporter, integral membrane subunit</fullName>
    </submittedName>
</protein>
<sequence length="313" mass="35641">MSNKAKTKQNSTVLEEFKKNIALFIMLLPGLIVMLFNNYLPMFGLVFAFRKMDTYTKLFGSGWNGFKNFEYLFGTSKAWEVTRNTIGYNVIFIIIGITLPILLAIGLNELRQKRAAKVYQSIFFLPYFLSWVVIQYLVFGLLSGKLGVVNQLLTSMGLDRVNWYESPQYWPYILVIVNTWKWTGYDSIMYLATIVGINKELYEAAAVDGASRFQQIWHITIPSLIPLMITLVLIRLGRMFYTDMGLFYTIPKNTGALQNVTNTIDTYVFRAFRQTGDLGLASAAGFYQAVLGLIIVLSFNALARKYDKNAGII</sequence>
<evidence type="ECO:0000256" key="4">
    <source>
        <dbReference type="ARBA" id="ARBA00022692"/>
    </source>
</evidence>
<dbReference type="AlphaFoldDB" id="F2JQA3"/>
<evidence type="ECO:0000256" key="3">
    <source>
        <dbReference type="ARBA" id="ARBA00022475"/>
    </source>
</evidence>
<dbReference type="EMBL" id="CP002582">
    <property type="protein sequence ID" value="ADZ83765.1"/>
    <property type="molecule type" value="Genomic_DNA"/>
</dbReference>
<dbReference type="GO" id="GO:0005886">
    <property type="term" value="C:plasma membrane"/>
    <property type="evidence" value="ECO:0007669"/>
    <property type="project" value="UniProtKB-SubCell"/>
</dbReference>
<dbReference type="GO" id="GO:0055085">
    <property type="term" value="P:transmembrane transport"/>
    <property type="evidence" value="ECO:0007669"/>
    <property type="project" value="InterPro"/>
</dbReference>
<dbReference type="InterPro" id="IPR000515">
    <property type="entry name" value="MetI-like"/>
</dbReference>
<keyword evidence="5 7" id="KW-1133">Transmembrane helix</keyword>
<accession>F2JQA3</accession>
<evidence type="ECO:0000256" key="1">
    <source>
        <dbReference type="ARBA" id="ARBA00004651"/>
    </source>
</evidence>
<feature type="transmembrane region" description="Helical" evidence="7">
    <location>
        <begin position="285"/>
        <end position="303"/>
    </location>
</feature>
<feature type="transmembrane region" description="Helical" evidence="7">
    <location>
        <begin position="216"/>
        <end position="236"/>
    </location>
</feature>
<evidence type="ECO:0000256" key="7">
    <source>
        <dbReference type="RuleBase" id="RU363032"/>
    </source>
</evidence>
<keyword evidence="2 7" id="KW-0813">Transport</keyword>
<dbReference type="CDD" id="cd06261">
    <property type="entry name" value="TM_PBP2"/>
    <property type="match status" value="1"/>
</dbReference>
<comment type="subcellular location">
    <subcellularLocation>
        <location evidence="1 7">Cell membrane</location>
        <topology evidence="1 7">Multi-pass membrane protein</topology>
    </subcellularLocation>
</comment>
<dbReference type="PROSITE" id="PS50928">
    <property type="entry name" value="ABC_TM1"/>
    <property type="match status" value="1"/>
</dbReference>
<dbReference type="InterPro" id="IPR035906">
    <property type="entry name" value="MetI-like_sf"/>
</dbReference>
<proteinExistence type="inferred from homology"/>
<dbReference type="Gene3D" id="1.10.3720.10">
    <property type="entry name" value="MetI-like"/>
    <property type="match status" value="1"/>
</dbReference>
<dbReference type="STRING" id="642492.Clole_2051"/>
<dbReference type="Pfam" id="PF00528">
    <property type="entry name" value="BPD_transp_1"/>
    <property type="match status" value="1"/>
</dbReference>
<evidence type="ECO:0000256" key="2">
    <source>
        <dbReference type="ARBA" id="ARBA00022448"/>
    </source>
</evidence>
<evidence type="ECO:0000313" key="9">
    <source>
        <dbReference type="EMBL" id="ADZ83765.1"/>
    </source>
</evidence>
<feature type="transmembrane region" description="Helical" evidence="7">
    <location>
        <begin position="86"/>
        <end position="107"/>
    </location>
</feature>